<dbReference type="EMBL" id="QGHD01000002">
    <property type="protein sequence ID" value="PWL03840.1"/>
    <property type="molecule type" value="Genomic_DNA"/>
</dbReference>
<keyword evidence="2" id="KW-1185">Reference proteome</keyword>
<dbReference type="InterPro" id="IPR025051">
    <property type="entry name" value="DUF3990"/>
</dbReference>
<evidence type="ECO:0000313" key="1">
    <source>
        <dbReference type="EMBL" id="PWL03840.1"/>
    </source>
</evidence>
<sequence>MILYHGSYLKIETPKILRSNRALDFGDAFYTTSDLEQASKWAKISANRNGINQAVVSVFDFDDSKLQNLKFLYFENPNSNWLKLVSSYRSKKLIADELDLIIGPVANDRTFDVIQLYLAEIYNEDETIKRLLPFKLKDQYAFKTEAALKFLKFSKEILL</sequence>
<accession>A0ABX5LTR0</accession>
<reference evidence="1 2" key="1">
    <citation type="submission" date="2018-05" db="EMBL/GenBank/DDBJ databases">
        <title>Animal gut microbial communities from fecal samples from Wisconsin, USA.</title>
        <authorList>
            <person name="Neumann A."/>
        </authorList>
    </citation>
    <scope>NUCLEOTIDE SEQUENCE [LARGE SCALE GENOMIC DNA]</scope>
    <source>
        <strain evidence="1 2">UWS4</strain>
    </source>
</reference>
<organism evidence="1 2">
    <name type="scientific">Hallerella porci</name>
    <dbReference type="NCBI Taxonomy" id="1945871"/>
    <lineage>
        <taxon>Bacteria</taxon>
        <taxon>Pseudomonadati</taxon>
        <taxon>Fibrobacterota</taxon>
        <taxon>Fibrobacteria</taxon>
        <taxon>Fibrobacterales</taxon>
        <taxon>Fibrobacteraceae</taxon>
        <taxon>Hallerella</taxon>
    </lineage>
</organism>
<gene>
    <name evidence="1" type="ORF">B0H50_10211</name>
</gene>
<name>A0ABX5LTR0_9BACT</name>
<protein>
    <submittedName>
        <fullName evidence="1">Uncharacterized protein DUF3990</fullName>
    </submittedName>
</protein>
<evidence type="ECO:0000313" key="2">
    <source>
        <dbReference type="Proteomes" id="UP000245523"/>
    </source>
</evidence>
<dbReference type="Pfam" id="PF13151">
    <property type="entry name" value="DUF3990"/>
    <property type="match status" value="1"/>
</dbReference>
<comment type="caution">
    <text evidence="1">The sequence shown here is derived from an EMBL/GenBank/DDBJ whole genome shotgun (WGS) entry which is preliminary data.</text>
</comment>
<proteinExistence type="predicted"/>
<dbReference type="RefSeq" id="WP_106197645.1">
    <property type="nucleotide sequence ID" value="NZ_JAXEIU010000011.1"/>
</dbReference>
<dbReference type="Proteomes" id="UP000245523">
    <property type="component" value="Unassembled WGS sequence"/>
</dbReference>